<keyword evidence="3" id="KW-1185">Reference proteome</keyword>
<feature type="chain" id="PRO_5003513880" description="Lipoprotein" evidence="1">
    <location>
        <begin position="21"/>
        <end position="259"/>
    </location>
</feature>
<evidence type="ECO:0008006" key="4">
    <source>
        <dbReference type="Google" id="ProtNLM"/>
    </source>
</evidence>
<dbReference type="AlphaFoldDB" id="G8QT16"/>
<dbReference type="OrthoDB" id="358935at2"/>
<dbReference type="KEGG" id="sgp:SpiGrapes_0057"/>
<gene>
    <name evidence="2" type="ordered locus">SpiGrapes_0057</name>
</gene>
<organism evidence="2 3">
    <name type="scientific">Sphaerochaeta pleomorpha (strain ATCC BAA-1885 / DSM 22778 / Grapes)</name>
    <dbReference type="NCBI Taxonomy" id="158190"/>
    <lineage>
        <taxon>Bacteria</taxon>
        <taxon>Pseudomonadati</taxon>
        <taxon>Spirochaetota</taxon>
        <taxon>Spirochaetia</taxon>
        <taxon>Spirochaetales</taxon>
        <taxon>Sphaerochaetaceae</taxon>
        <taxon>Sphaerochaeta</taxon>
    </lineage>
</organism>
<reference evidence="2 3" key="1">
    <citation type="submission" date="2011-11" db="EMBL/GenBank/DDBJ databases">
        <title>Complete sequence of Spirochaeta sp. grapes.</title>
        <authorList>
            <consortium name="US DOE Joint Genome Institute"/>
            <person name="Lucas S."/>
            <person name="Han J."/>
            <person name="Lapidus A."/>
            <person name="Cheng J.-F."/>
            <person name="Goodwin L."/>
            <person name="Pitluck S."/>
            <person name="Peters L."/>
            <person name="Ovchinnikova G."/>
            <person name="Munk A.C."/>
            <person name="Detter J.C."/>
            <person name="Han C."/>
            <person name="Tapia R."/>
            <person name="Land M."/>
            <person name="Hauser L."/>
            <person name="Kyrpides N."/>
            <person name="Ivanova N."/>
            <person name="Pagani I."/>
            <person name="Ritalahtilisa K."/>
            <person name="Loeffler F."/>
            <person name="Woyke T."/>
        </authorList>
    </citation>
    <scope>NUCLEOTIDE SEQUENCE [LARGE SCALE GENOMIC DNA]</scope>
    <source>
        <strain evidence="3">ATCC BAA-1885 / DSM 22778 / Grapes</strain>
    </source>
</reference>
<dbReference type="HOGENOM" id="CLU_100962_0_0_12"/>
<name>G8QT16_SPHPG</name>
<dbReference type="Proteomes" id="UP000005632">
    <property type="component" value="Chromosome"/>
</dbReference>
<dbReference type="EMBL" id="CP003155">
    <property type="protein sequence ID" value="AEV27921.1"/>
    <property type="molecule type" value="Genomic_DNA"/>
</dbReference>
<proteinExistence type="predicted"/>
<dbReference type="eggNOG" id="ENOG502ZB8J">
    <property type="taxonomic scope" value="Bacteria"/>
</dbReference>
<dbReference type="PROSITE" id="PS51257">
    <property type="entry name" value="PROKAR_LIPOPROTEIN"/>
    <property type="match status" value="1"/>
</dbReference>
<protein>
    <recommendedName>
        <fullName evidence="4">Lipoprotein</fullName>
    </recommendedName>
</protein>
<accession>G8QT16</accession>
<dbReference type="STRING" id="158190.SpiGrapes_0057"/>
<evidence type="ECO:0000313" key="3">
    <source>
        <dbReference type="Proteomes" id="UP000005632"/>
    </source>
</evidence>
<feature type="signal peptide" evidence="1">
    <location>
        <begin position="1"/>
        <end position="20"/>
    </location>
</feature>
<sequence length="259" mass="28550">MRKCIAFLLLTIVLSTGCSTGTKEISYGMDTVDPTLSQVEILVNPGPDYLHEFPLFLFISLHNPPQMVLWAETTEGQFIDTLMVTEKIGTMKWMKASKDPVGDGQIRRLEALPVWEWKRGVLASDGLPLPTSDTPMPDAITHASPKADFSVRTDLAKSYDEVYLYFEVNHSTDFNDTYTADEQIGSENYNGGVMGSGQPALVYRAYVNFTNPELSSKTFELIGHSSPSGTDGNIYTDMQGIDSALGIIESISPKVYKAN</sequence>
<dbReference type="RefSeq" id="WP_014268770.1">
    <property type="nucleotide sequence ID" value="NC_016633.1"/>
</dbReference>
<keyword evidence="1" id="KW-0732">Signal</keyword>
<evidence type="ECO:0000256" key="1">
    <source>
        <dbReference type="SAM" id="SignalP"/>
    </source>
</evidence>
<evidence type="ECO:0000313" key="2">
    <source>
        <dbReference type="EMBL" id="AEV27921.1"/>
    </source>
</evidence>